<feature type="signal peptide" evidence="2">
    <location>
        <begin position="1"/>
        <end position="26"/>
    </location>
</feature>
<keyword evidence="3" id="KW-0670">Pyruvate</keyword>
<gene>
    <name evidence="3" type="ORF">FHX39_002351</name>
</gene>
<keyword evidence="4" id="KW-1185">Reference proteome</keyword>
<dbReference type="Proteomes" id="UP000565572">
    <property type="component" value="Unassembled WGS sequence"/>
</dbReference>
<comment type="caution">
    <text evidence="3">The sequence shown here is derived from an EMBL/GenBank/DDBJ whole genome shotgun (WGS) entry which is preliminary data.</text>
</comment>
<evidence type="ECO:0000313" key="4">
    <source>
        <dbReference type="Proteomes" id="UP000565572"/>
    </source>
</evidence>
<dbReference type="RefSeq" id="WP_183338617.1">
    <property type="nucleotide sequence ID" value="NZ_JACHZG010000001.1"/>
</dbReference>
<reference evidence="3 4" key="1">
    <citation type="submission" date="2020-08" db="EMBL/GenBank/DDBJ databases">
        <title>Sequencing the genomes of 1000 actinobacteria strains.</title>
        <authorList>
            <person name="Klenk H.-P."/>
        </authorList>
    </citation>
    <scope>NUCLEOTIDE SEQUENCE [LARGE SCALE GENOMIC DNA]</scope>
    <source>
        <strain evidence="3 4">DSM 11053</strain>
    </source>
</reference>
<keyword evidence="2" id="KW-0732">Signal</keyword>
<feature type="chain" id="PRO_5031011855" evidence="2">
    <location>
        <begin position="27"/>
        <end position="201"/>
    </location>
</feature>
<evidence type="ECO:0000256" key="1">
    <source>
        <dbReference type="SAM" id="MobiDB-lite"/>
    </source>
</evidence>
<sequence length="201" mass="19538">MRARVVAAALGTVLALAGCSGGPAPAAPSASSVPSAESAPSSTVAPTAATTPSPSALATLPAAQCLTGRYALVRFVAVGQGSTYGTGQGGDVTLTFEGDGYTLAGAGREPVVVTLAGQTGNLTVDGESQGGYALDDAVATFTPTSATGGGSLDDGTGGDGTRLTMKQVDGVIGLSGQGQVACTDRFLTITLASIRLELART</sequence>
<accession>A0A7W5JX89</accession>
<keyword evidence="3" id="KW-0808">Transferase</keyword>
<organism evidence="3 4">
    <name type="scientific">Microlunatus antarcticus</name>
    <dbReference type="NCBI Taxonomy" id="53388"/>
    <lineage>
        <taxon>Bacteria</taxon>
        <taxon>Bacillati</taxon>
        <taxon>Actinomycetota</taxon>
        <taxon>Actinomycetes</taxon>
        <taxon>Propionibacteriales</taxon>
        <taxon>Propionibacteriaceae</taxon>
        <taxon>Microlunatus</taxon>
    </lineage>
</organism>
<feature type="region of interest" description="Disordered" evidence="1">
    <location>
        <begin position="26"/>
        <end position="54"/>
    </location>
</feature>
<dbReference type="GO" id="GO:0016746">
    <property type="term" value="F:acyltransferase activity"/>
    <property type="evidence" value="ECO:0007669"/>
    <property type="project" value="UniProtKB-KW"/>
</dbReference>
<dbReference type="PROSITE" id="PS51257">
    <property type="entry name" value="PROKAR_LIPOPROTEIN"/>
    <property type="match status" value="1"/>
</dbReference>
<evidence type="ECO:0000313" key="3">
    <source>
        <dbReference type="EMBL" id="MBB3327407.1"/>
    </source>
</evidence>
<keyword evidence="3" id="KW-0012">Acyltransferase</keyword>
<evidence type="ECO:0000256" key="2">
    <source>
        <dbReference type="SAM" id="SignalP"/>
    </source>
</evidence>
<dbReference type="EMBL" id="JACHZG010000001">
    <property type="protein sequence ID" value="MBB3327407.1"/>
    <property type="molecule type" value="Genomic_DNA"/>
</dbReference>
<protein>
    <submittedName>
        <fullName evidence="3">Pyruvate/2-oxoglutarate dehydrogenase complex dihydrolipoamide acyltransferase (E2) component</fullName>
    </submittedName>
</protein>
<proteinExistence type="predicted"/>
<dbReference type="AlphaFoldDB" id="A0A7W5JX89"/>
<name>A0A7W5JX89_9ACTN</name>